<evidence type="ECO:0000256" key="2">
    <source>
        <dbReference type="ARBA" id="ARBA00023012"/>
    </source>
</evidence>
<evidence type="ECO:0000256" key="4">
    <source>
        <dbReference type="ARBA" id="ARBA00023125"/>
    </source>
</evidence>
<keyword evidence="2" id="KW-0902">Two-component regulatory system</keyword>
<keyword evidence="4 7" id="KW-0238">DNA-binding</keyword>
<dbReference type="SMART" id="SM00862">
    <property type="entry name" value="Trans_reg_C"/>
    <property type="match status" value="1"/>
</dbReference>
<dbReference type="PROSITE" id="PS51755">
    <property type="entry name" value="OMPR_PHOB"/>
    <property type="match status" value="1"/>
</dbReference>
<evidence type="ECO:0000256" key="5">
    <source>
        <dbReference type="ARBA" id="ARBA00023163"/>
    </source>
</evidence>
<evidence type="ECO:0000313" key="11">
    <source>
        <dbReference type="Proteomes" id="UP001595556"/>
    </source>
</evidence>
<proteinExistence type="predicted"/>
<dbReference type="Pfam" id="PF00072">
    <property type="entry name" value="Response_reg"/>
    <property type="match status" value="1"/>
</dbReference>
<dbReference type="InterPro" id="IPR036388">
    <property type="entry name" value="WH-like_DNA-bd_sf"/>
</dbReference>
<dbReference type="InterPro" id="IPR039420">
    <property type="entry name" value="WalR-like"/>
</dbReference>
<evidence type="ECO:0000313" key="10">
    <source>
        <dbReference type="EMBL" id="MFC3147331.1"/>
    </source>
</evidence>
<dbReference type="CDD" id="cd00383">
    <property type="entry name" value="trans_reg_C"/>
    <property type="match status" value="1"/>
</dbReference>
<dbReference type="RefSeq" id="WP_377302254.1">
    <property type="nucleotide sequence ID" value="NZ_CP180191.1"/>
</dbReference>
<keyword evidence="11" id="KW-1185">Reference proteome</keyword>
<dbReference type="SUPFAM" id="SSF52172">
    <property type="entry name" value="CheY-like"/>
    <property type="match status" value="1"/>
</dbReference>
<evidence type="ECO:0000256" key="7">
    <source>
        <dbReference type="PROSITE-ProRule" id="PRU01091"/>
    </source>
</evidence>
<feature type="DNA-binding region" description="OmpR/PhoB-type" evidence="7">
    <location>
        <begin position="135"/>
        <end position="240"/>
    </location>
</feature>
<keyword evidence="1 6" id="KW-0597">Phosphoprotein</keyword>
<dbReference type="SMART" id="SM00448">
    <property type="entry name" value="REC"/>
    <property type="match status" value="1"/>
</dbReference>
<protein>
    <submittedName>
        <fullName evidence="10">Response regulator</fullName>
    </submittedName>
</protein>
<name>A0ABV7H447_9BURK</name>
<dbReference type="InterPro" id="IPR001789">
    <property type="entry name" value="Sig_transdc_resp-reg_receiver"/>
</dbReference>
<accession>A0ABV7H447</accession>
<evidence type="ECO:0000256" key="3">
    <source>
        <dbReference type="ARBA" id="ARBA00023015"/>
    </source>
</evidence>
<gene>
    <name evidence="10" type="ORF">ACFOEN_06730</name>
</gene>
<dbReference type="Gene3D" id="6.10.250.690">
    <property type="match status" value="1"/>
</dbReference>
<evidence type="ECO:0000259" key="9">
    <source>
        <dbReference type="PROSITE" id="PS51755"/>
    </source>
</evidence>
<evidence type="ECO:0000256" key="1">
    <source>
        <dbReference type="ARBA" id="ARBA00022553"/>
    </source>
</evidence>
<dbReference type="SUPFAM" id="SSF46894">
    <property type="entry name" value="C-terminal effector domain of the bipartite response regulators"/>
    <property type="match status" value="1"/>
</dbReference>
<dbReference type="Proteomes" id="UP001595556">
    <property type="component" value="Unassembled WGS sequence"/>
</dbReference>
<dbReference type="Gene3D" id="1.10.10.10">
    <property type="entry name" value="Winged helix-like DNA-binding domain superfamily/Winged helix DNA-binding domain"/>
    <property type="match status" value="1"/>
</dbReference>
<comment type="caution">
    <text evidence="10">The sequence shown here is derived from an EMBL/GenBank/DDBJ whole genome shotgun (WGS) entry which is preliminary data.</text>
</comment>
<dbReference type="EMBL" id="JBHRTI010000003">
    <property type="protein sequence ID" value="MFC3147331.1"/>
    <property type="molecule type" value="Genomic_DNA"/>
</dbReference>
<dbReference type="InterPro" id="IPR011006">
    <property type="entry name" value="CheY-like_superfamily"/>
</dbReference>
<sequence>MNPDANQPTVLLVDDDRELVEMLSGFLAGHALTVRTAGSPALAEPLLKRGGIDLVLLDYMLPGETGMQFLKRMRQQGIEAPVVMLTARGDPIDRVLGLELGADDYVAKPFDPRELLARIRAVLRRTVAQRDATPLASYRFGPFTLDAVARTLNFVRAGQADQEPIDLTSAEFKLLMAFAQNPRQTLSREELTRAVQPGNYEPLARAVDVQIARLRKKLLAAAPEHDLIATVRGEGYVFTPPRA</sequence>
<dbReference type="PANTHER" id="PTHR48111:SF4">
    <property type="entry name" value="DNA-BINDING DUAL TRANSCRIPTIONAL REGULATOR OMPR"/>
    <property type="match status" value="1"/>
</dbReference>
<dbReference type="Gene3D" id="3.40.50.2300">
    <property type="match status" value="1"/>
</dbReference>
<dbReference type="PROSITE" id="PS50110">
    <property type="entry name" value="RESPONSE_REGULATORY"/>
    <property type="match status" value="1"/>
</dbReference>
<feature type="modified residue" description="4-aspartylphosphate" evidence="6">
    <location>
        <position position="58"/>
    </location>
</feature>
<dbReference type="Pfam" id="PF00486">
    <property type="entry name" value="Trans_reg_C"/>
    <property type="match status" value="1"/>
</dbReference>
<dbReference type="PANTHER" id="PTHR48111">
    <property type="entry name" value="REGULATOR OF RPOS"/>
    <property type="match status" value="1"/>
</dbReference>
<keyword evidence="3" id="KW-0805">Transcription regulation</keyword>
<feature type="domain" description="OmpR/PhoB-type" evidence="9">
    <location>
        <begin position="135"/>
        <end position="240"/>
    </location>
</feature>
<evidence type="ECO:0000256" key="6">
    <source>
        <dbReference type="PROSITE-ProRule" id="PRU00169"/>
    </source>
</evidence>
<feature type="domain" description="Response regulatory" evidence="8">
    <location>
        <begin position="9"/>
        <end position="123"/>
    </location>
</feature>
<dbReference type="InterPro" id="IPR001867">
    <property type="entry name" value="OmpR/PhoB-type_DNA-bd"/>
</dbReference>
<dbReference type="InterPro" id="IPR016032">
    <property type="entry name" value="Sig_transdc_resp-reg_C-effctor"/>
</dbReference>
<reference evidence="11" key="1">
    <citation type="journal article" date="2019" name="Int. J. Syst. Evol. Microbiol.">
        <title>The Global Catalogue of Microorganisms (GCM) 10K type strain sequencing project: providing services to taxonomists for standard genome sequencing and annotation.</title>
        <authorList>
            <consortium name="The Broad Institute Genomics Platform"/>
            <consortium name="The Broad Institute Genome Sequencing Center for Infectious Disease"/>
            <person name="Wu L."/>
            <person name="Ma J."/>
        </authorList>
    </citation>
    <scope>NUCLEOTIDE SEQUENCE [LARGE SCALE GENOMIC DNA]</scope>
    <source>
        <strain evidence="11">KCTC 52168</strain>
    </source>
</reference>
<organism evidence="10 11">
    <name type="scientific">Piscinibacterium candidicorallinum</name>
    <dbReference type="NCBI Taxonomy" id="1793872"/>
    <lineage>
        <taxon>Bacteria</taxon>
        <taxon>Pseudomonadati</taxon>
        <taxon>Pseudomonadota</taxon>
        <taxon>Betaproteobacteria</taxon>
        <taxon>Burkholderiales</taxon>
        <taxon>Piscinibacterium</taxon>
    </lineage>
</organism>
<evidence type="ECO:0000259" key="8">
    <source>
        <dbReference type="PROSITE" id="PS50110"/>
    </source>
</evidence>
<keyword evidence="5" id="KW-0804">Transcription</keyword>